<accession>A0A8I2YJL2</accession>
<dbReference type="OrthoDB" id="2682078at2759"/>
<name>A0A8I2YJL2_9AGAM</name>
<evidence type="ECO:0000313" key="2">
    <source>
        <dbReference type="Proteomes" id="UP000683000"/>
    </source>
</evidence>
<dbReference type="AlphaFoldDB" id="A0A8I2YJL2"/>
<keyword evidence="2" id="KW-1185">Reference proteome</keyword>
<comment type="caution">
    <text evidence="1">The sequence shown here is derived from an EMBL/GenBank/DDBJ whole genome shotgun (WGS) entry which is preliminary data.</text>
</comment>
<evidence type="ECO:0000313" key="1">
    <source>
        <dbReference type="EMBL" id="KAG6373599.1"/>
    </source>
</evidence>
<reference evidence="1" key="1">
    <citation type="submission" date="2021-03" db="EMBL/GenBank/DDBJ databases">
        <title>Evolutionary innovations through gain and loss of genes in the ectomycorrhizal Boletales.</title>
        <authorList>
            <person name="Wu G."/>
            <person name="Miyauchi S."/>
            <person name="Morin E."/>
            <person name="Yang Z.-L."/>
            <person name="Xu J."/>
            <person name="Martin F.M."/>
        </authorList>
    </citation>
    <scope>NUCLEOTIDE SEQUENCE</scope>
    <source>
        <strain evidence="1">BR01</strain>
    </source>
</reference>
<protein>
    <submittedName>
        <fullName evidence="1">Uncharacterized protein</fullName>
    </submittedName>
</protein>
<dbReference type="Proteomes" id="UP000683000">
    <property type="component" value="Unassembled WGS sequence"/>
</dbReference>
<gene>
    <name evidence="1" type="ORF">JVT61DRAFT_6250</name>
</gene>
<organism evidence="1 2">
    <name type="scientific">Boletus reticuloceps</name>
    <dbReference type="NCBI Taxonomy" id="495285"/>
    <lineage>
        <taxon>Eukaryota</taxon>
        <taxon>Fungi</taxon>
        <taxon>Dikarya</taxon>
        <taxon>Basidiomycota</taxon>
        <taxon>Agaricomycotina</taxon>
        <taxon>Agaricomycetes</taxon>
        <taxon>Agaricomycetidae</taxon>
        <taxon>Boletales</taxon>
        <taxon>Boletineae</taxon>
        <taxon>Boletaceae</taxon>
        <taxon>Boletoideae</taxon>
        <taxon>Boletus</taxon>
    </lineage>
</organism>
<sequence length="172" mass="19489">MATSSSMVDPLESVQSTEHAPDVHYFFEKCKNETLTCVPCRWLPNHNFIYKYTTANSGLGSHIEKFHLLQYLELAEKHNWPIYITVITSVFSMGYTFKTLCEALKQTGVTTHNLPPPPMPSPQSPYNIRAGTEPSLEDGLPEFSTSIFVRFPIKFIIADDQVLVPNLDVHEN</sequence>
<dbReference type="EMBL" id="JAGFBS010000021">
    <property type="protein sequence ID" value="KAG6373599.1"/>
    <property type="molecule type" value="Genomic_DNA"/>
</dbReference>
<proteinExistence type="predicted"/>